<protein>
    <recommendedName>
        <fullName evidence="1">F-box/LRR-repeat protein 15/At3g58940/PEG3-like LRR domain-containing protein</fullName>
    </recommendedName>
</protein>
<dbReference type="OrthoDB" id="693880at2759"/>
<proteinExistence type="predicted"/>
<sequence length="406" mass="45577">MVILHGIIPITCSSTASTMPSPPPPPLTLVVADGDGDDDLVLAATSSPAARHVEELHIEVADVEDSYRSRKRRRRRLSFGAMSSSVLRVLRVTGSASPLPLPPRGTFPRLGEIHLNKCTVPLHDLQATIDAAPKLATLHMESCCLKHEEENEGWKARVRRSYRLICPAICNRFVRKLPAASDMIQVDLHLFHDSHAAAVSRKKDCMAKLFWKFIRNFSTTSKLLKLKLDFGMDMVFRPEETSTSLFQTLEQLELDVEYNPTGEASVSALAMLLHCCPVVRDIRLKLSKDLASRIDTRSSIDLVARADYDKSVDRFRHRYRASSQHSLDGEDDGHTSVLSEQSFRFMESCLRRVSLQFCMDKPNCLGVKLAKFFVEKAIVLEELHIDDGSHKLLEHINASVSDKMNC</sequence>
<dbReference type="Pfam" id="PF24758">
    <property type="entry name" value="LRR_At5g56370"/>
    <property type="match status" value="1"/>
</dbReference>
<name>A0A835AR42_9POAL</name>
<evidence type="ECO:0000313" key="3">
    <source>
        <dbReference type="Proteomes" id="UP000636709"/>
    </source>
</evidence>
<accession>A0A835AR42</accession>
<dbReference type="PANTHER" id="PTHR32141:SF26">
    <property type="entry name" value="OS08G0328600 PROTEIN"/>
    <property type="match status" value="1"/>
</dbReference>
<organism evidence="2 3">
    <name type="scientific">Digitaria exilis</name>
    <dbReference type="NCBI Taxonomy" id="1010633"/>
    <lineage>
        <taxon>Eukaryota</taxon>
        <taxon>Viridiplantae</taxon>
        <taxon>Streptophyta</taxon>
        <taxon>Embryophyta</taxon>
        <taxon>Tracheophyta</taxon>
        <taxon>Spermatophyta</taxon>
        <taxon>Magnoliopsida</taxon>
        <taxon>Liliopsida</taxon>
        <taxon>Poales</taxon>
        <taxon>Poaceae</taxon>
        <taxon>PACMAD clade</taxon>
        <taxon>Panicoideae</taxon>
        <taxon>Panicodae</taxon>
        <taxon>Paniceae</taxon>
        <taxon>Anthephorinae</taxon>
        <taxon>Digitaria</taxon>
    </lineage>
</organism>
<dbReference type="Proteomes" id="UP000636709">
    <property type="component" value="Unassembled WGS sequence"/>
</dbReference>
<dbReference type="PANTHER" id="PTHR32141">
    <property type="match status" value="1"/>
</dbReference>
<reference evidence="2" key="1">
    <citation type="submission" date="2020-07" db="EMBL/GenBank/DDBJ databases">
        <title>Genome sequence and genetic diversity analysis of an under-domesticated orphan crop, white fonio (Digitaria exilis).</title>
        <authorList>
            <person name="Bennetzen J.L."/>
            <person name="Chen S."/>
            <person name="Ma X."/>
            <person name="Wang X."/>
            <person name="Yssel A.E.J."/>
            <person name="Chaluvadi S.R."/>
            <person name="Johnson M."/>
            <person name="Gangashetty P."/>
            <person name="Hamidou F."/>
            <person name="Sanogo M.D."/>
            <person name="Zwaenepoel A."/>
            <person name="Wallace J."/>
            <person name="Van De Peer Y."/>
            <person name="Van Deynze A."/>
        </authorList>
    </citation>
    <scope>NUCLEOTIDE SEQUENCE</scope>
    <source>
        <tissue evidence="2">Leaves</tissue>
    </source>
</reference>
<gene>
    <name evidence="2" type="ORF">HU200_049049</name>
</gene>
<dbReference type="InterPro" id="IPR055302">
    <property type="entry name" value="F-box_dom-containing"/>
</dbReference>
<dbReference type="EMBL" id="JACEFO010002210">
    <property type="protein sequence ID" value="KAF8672981.1"/>
    <property type="molecule type" value="Genomic_DNA"/>
</dbReference>
<evidence type="ECO:0000313" key="2">
    <source>
        <dbReference type="EMBL" id="KAF8672981.1"/>
    </source>
</evidence>
<evidence type="ECO:0000259" key="1">
    <source>
        <dbReference type="Pfam" id="PF24758"/>
    </source>
</evidence>
<keyword evidence="3" id="KW-1185">Reference proteome</keyword>
<feature type="domain" description="F-box/LRR-repeat protein 15/At3g58940/PEG3-like LRR" evidence="1">
    <location>
        <begin position="46"/>
        <end position="174"/>
    </location>
</feature>
<comment type="caution">
    <text evidence="2">The sequence shown here is derived from an EMBL/GenBank/DDBJ whole genome shotgun (WGS) entry which is preliminary data.</text>
</comment>
<dbReference type="InterPro" id="IPR055411">
    <property type="entry name" value="LRR_FXL15/At3g58940/PEG3-like"/>
</dbReference>
<dbReference type="AlphaFoldDB" id="A0A835AR42"/>